<protein>
    <recommendedName>
        <fullName evidence="1">GIY-YIG domain-containing protein</fullName>
    </recommendedName>
</protein>
<dbReference type="Gene3D" id="3.40.1440.10">
    <property type="entry name" value="GIY-YIG endonuclease"/>
    <property type="match status" value="1"/>
</dbReference>
<gene>
    <name evidence="2" type="ORF">BVG16_10460</name>
</gene>
<feature type="domain" description="GIY-YIG" evidence="1">
    <location>
        <begin position="22"/>
        <end position="118"/>
    </location>
</feature>
<evidence type="ECO:0000313" key="3">
    <source>
        <dbReference type="Proteomes" id="UP000190188"/>
    </source>
</evidence>
<dbReference type="EMBL" id="MSZX01000003">
    <property type="protein sequence ID" value="OPA79481.1"/>
    <property type="molecule type" value="Genomic_DNA"/>
</dbReference>
<keyword evidence="3" id="KW-1185">Reference proteome</keyword>
<dbReference type="Pfam" id="PF01541">
    <property type="entry name" value="GIY-YIG"/>
    <property type="match status" value="1"/>
</dbReference>
<dbReference type="InterPro" id="IPR000305">
    <property type="entry name" value="GIY-YIG_endonuc"/>
</dbReference>
<comment type="caution">
    <text evidence="2">The sequence shown here is derived from an EMBL/GenBank/DDBJ whole genome shotgun (WGS) entry which is preliminary data.</text>
</comment>
<evidence type="ECO:0000313" key="2">
    <source>
        <dbReference type="EMBL" id="OPA79481.1"/>
    </source>
</evidence>
<dbReference type="Proteomes" id="UP000190188">
    <property type="component" value="Unassembled WGS sequence"/>
</dbReference>
<proteinExistence type="predicted"/>
<dbReference type="CDD" id="cd10451">
    <property type="entry name" value="GIY-YIG_LuxR_like"/>
    <property type="match status" value="1"/>
</dbReference>
<accession>A0A1T2XHW8</accession>
<evidence type="ECO:0000259" key="1">
    <source>
        <dbReference type="Pfam" id="PF01541"/>
    </source>
</evidence>
<name>A0A1T2XHW8_9BACL</name>
<dbReference type="RefSeq" id="WP_078498481.1">
    <property type="nucleotide sequence ID" value="NZ_MSZX01000003.1"/>
</dbReference>
<sequence length="131" mass="15464">MNEHKQTRKQLAKQVSQTLRPMGVYQIENKINGKKLIGSSLYLDTVWNRHLFQLQMGGQHVNKELAQDWKTYGEDAFAFEILEQIKPKDEICTNPEDMKEYKQEIAVLEELWIEKLQPYGDQGYHKVPRTK</sequence>
<dbReference type="STRING" id="1324314.BVG16_10460"/>
<organism evidence="2 3">
    <name type="scientific">Paenibacillus selenitireducens</name>
    <dbReference type="NCBI Taxonomy" id="1324314"/>
    <lineage>
        <taxon>Bacteria</taxon>
        <taxon>Bacillati</taxon>
        <taxon>Bacillota</taxon>
        <taxon>Bacilli</taxon>
        <taxon>Bacillales</taxon>
        <taxon>Paenibacillaceae</taxon>
        <taxon>Paenibacillus</taxon>
    </lineage>
</organism>
<reference evidence="2 3" key="1">
    <citation type="submission" date="2017-01" db="EMBL/GenBank/DDBJ databases">
        <title>Genome analysis of Paenibacillus selenitrireducens ES3-24.</title>
        <authorList>
            <person name="Xu D."/>
            <person name="Yao R."/>
            <person name="Zheng S."/>
        </authorList>
    </citation>
    <scope>NUCLEOTIDE SEQUENCE [LARGE SCALE GENOMIC DNA]</scope>
    <source>
        <strain evidence="2 3">ES3-24</strain>
    </source>
</reference>
<dbReference type="OrthoDB" id="9134286at2"/>
<dbReference type="InterPro" id="IPR035901">
    <property type="entry name" value="GIY-YIG_endonuc_sf"/>
</dbReference>
<dbReference type="AlphaFoldDB" id="A0A1T2XHW8"/>
<dbReference type="SUPFAM" id="SSF82771">
    <property type="entry name" value="GIY-YIG endonuclease"/>
    <property type="match status" value="1"/>
</dbReference>